<dbReference type="RefSeq" id="WP_196935959.1">
    <property type="nucleotide sequence ID" value="NZ_MU158698.1"/>
</dbReference>
<keyword evidence="1" id="KW-0802">TPR repeat</keyword>
<dbReference type="PANTHER" id="PTHR12558:SF36">
    <property type="entry name" value="ANAPHASE-PROMOTING COMPLEX SUBUNIT 7"/>
    <property type="match status" value="1"/>
</dbReference>
<evidence type="ECO:0000256" key="2">
    <source>
        <dbReference type="SAM" id="SignalP"/>
    </source>
</evidence>
<dbReference type="Proteomes" id="UP000616201">
    <property type="component" value="Unassembled WGS sequence"/>
</dbReference>
<dbReference type="SMART" id="SM00028">
    <property type="entry name" value="TPR"/>
    <property type="match status" value="9"/>
</dbReference>
<dbReference type="EMBL" id="PRDK01000003">
    <property type="protein sequence ID" value="MBE8712755.1"/>
    <property type="molecule type" value="Genomic_DNA"/>
</dbReference>
<name>A0A928YQ87_9SPHI</name>
<reference evidence="3" key="1">
    <citation type="submission" date="2018-02" db="EMBL/GenBank/DDBJ databases">
        <authorList>
            <person name="Vasarhelyi B.M."/>
            <person name="Deshmukh S."/>
            <person name="Balint B."/>
            <person name="Kukolya J."/>
        </authorList>
    </citation>
    <scope>NUCLEOTIDE SEQUENCE</scope>
    <source>
        <strain evidence="3">KB22</strain>
    </source>
</reference>
<organism evidence="3 4">
    <name type="scientific">Sphingobacterium hungaricum</name>
    <dbReference type="NCBI Taxonomy" id="2082723"/>
    <lineage>
        <taxon>Bacteria</taxon>
        <taxon>Pseudomonadati</taxon>
        <taxon>Bacteroidota</taxon>
        <taxon>Sphingobacteriia</taxon>
        <taxon>Sphingobacteriales</taxon>
        <taxon>Sphingobacteriaceae</taxon>
        <taxon>Sphingobacterium</taxon>
    </lineage>
</organism>
<evidence type="ECO:0008006" key="5">
    <source>
        <dbReference type="Google" id="ProtNLM"/>
    </source>
</evidence>
<comment type="caution">
    <text evidence="3">The sequence shown here is derived from an EMBL/GenBank/DDBJ whole genome shotgun (WGS) entry which is preliminary data.</text>
</comment>
<accession>A0A928YQ87</accession>
<dbReference type="PROSITE" id="PS50005">
    <property type="entry name" value="TPR"/>
    <property type="match status" value="1"/>
</dbReference>
<evidence type="ECO:0000313" key="3">
    <source>
        <dbReference type="EMBL" id="MBE8712755.1"/>
    </source>
</evidence>
<sequence>MSKNKYFSLVVAFYVFLQLSSLGSVTAQQLEKPYHNKLMQVEERLKTGDIPNALATLDEILKEYPDASEVHYAKALIYGQGRDLDTAIPSAKSAYELEKTNLLYSNYLMELYKSKGDFASAILLVDELIALNPSISQLRREKIMLLHTSKQSELALKSYDEAVEVLGESDTIDVLKAEILVDLKRLDEAKVILVKWQKQASPIRQVYSTLGYIYLQEQNPKQSVIVLQEGLKNSKDDLLYLDLADAMMASKKEVQAFDALKMAFKSDMVEYIDKHRVMQSVINGQNKLTLDQKQELANILVLKYPRIADSHVFKGDVLWIKTQLSEARSLFLTAVGINPRHVDAWRKLINVELSMSDFKSAIAHGQEAMHTNPSSAILTYFTGIAYMLDKDTAQAREYLEQALNLSTNENEFVQSMIYGSLGDLYHELKMVSASDVAYEEAIRLDEENVSALNNYAYYLSLRKQDLGTAAQHAKRANEIDPNSGTYQDTYAWVLFQQGNYPEALVWIEKAVRGSDVSAVLFEHYGDILMKNGREKDAIKQWEKALTLSSGDTEQNQKIKLKISEKKYID</sequence>
<dbReference type="GO" id="GO:0016567">
    <property type="term" value="P:protein ubiquitination"/>
    <property type="evidence" value="ECO:0007669"/>
    <property type="project" value="TreeGrafter"/>
</dbReference>
<dbReference type="InterPro" id="IPR011990">
    <property type="entry name" value="TPR-like_helical_dom_sf"/>
</dbReference>
<proteinExistence type="predicted"/>
<dbReference type="InterPro" id="IPR019734">
    <property type="entry name" value="TPR_rpt"/>
</dbReference>
<keyword evidence="4" id="KW-1185">Reference proteome</keyword>
<dbReference type="GO" id="GO:0051301">
    <property type="term" value="P:cell division"/>
    <property type="evidence" value="ECO:0007669"/>
    <property type="project" value="TreeGrafter"/>
</dbReference>
<feature type="chain" id="PRO_5037940118" description="Tetratricopeptide repeat-containing protein" evidence="2">
    <location>
        <begin position="28"/>
        <end position="569"/>
    </location>
</feature>
<evidence type="ECO:0000313" key="4">
    <source>
        <dbReference type="Proteomes" id="UP000616201"/>
    </source>
</evidence>
<protein>
    <recommendedName>
        <fullName evidence="5">Tetratricopeptide repeat-containing protein</fullName>
    </recommendedName>
</protein>
<evidence type="ECO:0000256" key="1">
    <source>
        <dbReference type="PROSITE-ProRule" id="PRU00339"/>
    </source>
</evidence>
<dbReference type="Pfam" id="PF13181">
    <property type="entry name" value="TPR_8"/>
    <property type="match status" value="1"/>
</dbReference>
<feature type="signal peptide" evidence="2">
    <location>
        <begin position="1"/>
        <end position="27"/>
    </location>
</feature>
<gene>
    <name evidence="3" type="ORF">C4F49_03570</name>
</gene>
<dbReference type="AlphaFoldDB" id="A0A928YQ87"/>
<feature type="repeat" description="TPR" evidence="1">
    <location>
        <begin position="518"/>
        <end position="551"/>
    </location>
</feature>
<dbReference type="SUPFAM" id="SSF81901">
    <property type="entry name" value="HCP-like"/>
    <property type="match status" value="1"/>
</dbReference>
<dbReference type="SUPFAM" id="SSF48452">
    <property type="entry name" value="TPR-like"/>
    <property type="match status" value="1"/>
</dbReference>
<keyword evidence="2" id="KW-0732">Signal</keyword>
<dbReference type="PANTHER" id="PTHR12558">
    <property type="entry name" value="CELL DIVISION CYCLE 16,23,27"/>
    <property type="match status" value="1"/>
</dbReference>
<dbReference type="Gene3D" id="1.25.40.10">
    <property type="entry name" value="Tetratricopeptide repeat domain"/>
    <property type="match status" value="2"/>
</dbReference>
<dbReference type="Pfam" id="PF13432">
    <property type="entry name" value="TPR_16"/>
    <property type="match status" value="2"/>
</dbReference>